<feature type="domain" description="F-box" evidence="2">
    <location>
        <begin position="2"/>
        <end position="51"/>
    </location>
</feature>
<name>A0A2P5HJK8_DIAHE</name>
<dbReference type="Proteomes" id="UP000094444">
    <property type="component" value="Unassembled WGS sequence"/>
</dbReference>
<sequence>MTFKLIEIPAEILACIADNLDIEDYGNLRLTNRQVHDYTFPYFAKKFFGRRKFYRGYLSLSTLLSISESRLAPYPETLIISTELLQSSPPADAPNVAIEASYKAYVDQTSMVASGWDRDTLIEALRNLPNLKGVGVECFDDREVWDYEDGHNAVVEGGYGLRTVLRSLGYEAGRPPHQFLPVMECIVVVQMLLAAVAKSGAKVKSFSVSGLEYGPFIGANTGGMDDDVFNIPTFLEQTLIPVIEGLQELDLEVKNRMLYPAPSDPATCRTCHLRRFLGVPKELHKLRIARPTAGRTSSDPEEEGAFWRWLGWSPKGKDKALGGGDDDDESENDDGGTTRRLQWEMTPTNASNTLTSPPPISLPHLRELHLASQELQPADLTRLLNKFSPTLVKLDLHDLNLRHQGVRQHATQDNDTSDEPADEVREEVKQWIELAGKLAAIPFQELREVNITGFGGLGPWHLTKFCDDPDVTAHFKVLKIVGDDLYESKAEFSYKGHDVRGALRQLQADLRAALRDGRHVFNSLPSVRRNSF</sequence>
<feature type="compositionally biased region" description="Polar residues" evidence="1">
    <location>
        <begin position="345"/>
        <end position="355"/>
    </location>
</feature>
<dbReference type="InterPro" id="IPR001810">
    <property type="entry name" value="F-box_dom"/>
</dbReference>
<dbReference type="AlphaFoldDB" id="A0A2P5HJK8"/>
<reference evidence="3" key="1">
    <citation type="submission" date="2017-09" db="EMBL/GenBank/DDBJ databases">
        <title>Polyketide synthases of a Diaporthe helianthi virulent isolate.</title>
        <authorList>
            <person name="Baroncelli R."/>
        </authorList>
    </citation>
    <scope>NUCLEOTIDE SEQUENCE [LARGE SCALE GENOMIC DNA]</scope>
    <source>
        <strain evidence="3">7/96</strain>
    </source>
</reference>
<dbReference type="PROSITE" id="PS50181">
    <property type="entry name" value="FBOX"/>
    <property type="match status" value="1"/>
</dbReference>
<dbReference type="EMBL" id="MAVT02001642">
    <property type="protein sequence ID" value="POS70434.1"/>
    <property type="molecule type" value="Genomic_DNA"/>
</dbReference>
<comment type="caution">
    <text evidence="3">The sequence shown here is derived from an EMBL/GenBank/DDBJ whole genome shotgun (WGS) entry which is preliminary data.</text>
</comment>
<evidence type="ECO:0000313" key="3">
    <source>
        <dbReference type="EMBL" id="POS70434.1"/>
    </source>
</evidence>
<feature type="compositionally biased region" description="Acidic residues" evidence="1">
    <location>
        <begin position="324"/>
        <end position="334"/>
    </location>
</feature>
<evidence type="ECO:0000259" key="2">
    <source>
        <dbReference type="PROSITE" id="PS50181"/>
    </source>
</evidence>
<evidence type="ECO:0000256" key="1">
    <source>
        <dbReference type="SAM" id="MobiDB-lite"/>
    </source>
</evidence>
<keyword evidence="4" id="KW-1185">Reference proteome</keyword>
<organism evidence="3 4">
    <name type="scientific">Diaporthe helianthi</name>
    <dbReference type="NCBI Taxonomy" id="158607"/>
    <lineage>
        <taxon>Eukaryota</taxon>
        <taxon>Fungi</taxon>
        <taxon>Dikarya</taxon>
        <taxon>Ascomycota</taxon>
        <taxon>Pezizomycotina</taxon>
        <taxon>Sordariomycetes</taxon>
        <taxon>Sordariomycetidae</taxon>
        <taxon>Diaporthales</taxon>
        <taxon>Diaporthaceae</taxon>
        <taxon>Diaporthe</taxon>
    </lineage>
</organism>
<protein>
    <recommendedName>
        <fullName evidence="2">F-box domain-containing protein</fullName>
    </recommendedName>
</protein>
<dbReference type="InParanoid" id="A0A2P5HJK8"/>
<evidence type="ECO:0000313" key="4">
    <source>
        <dbReference type="Proteomes" id="UP000094444"/>
    </source>
</evidence>
<feature type="region of interest" description="Disordered" evidence="1">
    <location>
        <begin position="318"/>
        <end position="356"/>
    </location>
</feature>
<dbReference type="STRING" id="158607.A0A2P5HJK8"/>
<dbReference type="OrthoDB" id="5279008at2759"/>
<accession>A0A2P5HJK8</accession>
<gene>
    <name evidence="3" type="ORF">DHEL01_v211176</name>
</gene>
<proteinExistence type="predicted"/>